<comment type="caution">
    <text evidence="3">The sequence shown here is derived from an EMBL/GenBank/DDBJ whole genome shotgun (WGS) entry which is preliminary data.</text>
</comment>
<feature type="transmembrane region" description="Helical" evidence="1">
    <location>
        <begin position="86"/>
        <end position="104"/>
    </location>
</feature>
<keyword evidence="1" id="KW-1133">Transmembrane helix</keyword>
<feature type="transmembrane region" description="Helical" evidence="1">
    <location>
        <begin position="63"/>
        <end position="80"/>
    </location>
</feature>
<keyword evidence="4" id="KW-1185">Reference proteome</keyword>
<name>A0A0V1N568_9BILA</name>
<feature type="signal peptide" evidence="2">
    <location>
        <begin position="1"/>
        <end position="17"/>
    </location>
</feature>
<accession>A0A0V1N568</accession>
<dbReference type="Proteomes" id="UP000054843">
    <property type="component" value="Unassembled WGS sequence"/>
</dbReference>
<reference evidence="3 4" key="1">
    <citation type="submission" date="2015-01" db="EMBL/GenBank/DDBJ databases">
        <title>Evolution of Trichinella species and genotypes.</title>
        <authorList>
            <person name="Korhonen P.K."/>
            <person name="Edoardo P."/>
            <person name="Giuseppe L.R."/>
            <person name="Gasser R.B."/>
        </authorList>
    </citation>
    <scope>NUCLEOTIDE SEQUENCE [LARGE SCALE GENOMIC DNA]</scope>
    <source>
        <strain evidence="3">ISS1980</strain>
    </source>
</reference>
<dbReference type="EMBL" id="JYDO01000008">
    <property type="protein sequence ID" value="KRZ79176.1"/>
    <property type="molecule type" value="Genomic_DNA"/>
</dbReference>
<evidence type="ECO:0000256" key="2">
    <source>
        <dbReference type="SAM" id="SignalP"/>
    </source>
</evidence>
<keyword evidence="2" id="KW-0732">Signal</keyword>
<dbReference type="AlphaFoldDB" id="A0A0V1N568"/>
<evidence type="ECO:0000313" key="3">
    <source>
        <dbReference type="EMBL" id="KRZ79176.1"/>
    </source>
</evidence>
<keyword evidence="1" id="KW-0812">Transmembrane</keyword>
<feature type="chain" id="PRO_5006883112" evidence="2">
    <location>
        <begin position="18"/>
        <end position="126"/>
    </location>
</feature>
<keyword evidence="1" id="KW-0472">Membrane</keyword>
<protein>
    <submittedName>
        <fullName evidence="3">Uncharacterized protein</fullName>
    </submittedName>
</protein>
<gene>
    <name evidence="3" type="ORF">T10_910</name>
</gene>
<evidence type="ECO:0000256" key="1">
    <source>
        <dbReference type="SAM" id="Phobius"/>
    </source>
</evidence>
<evidence type="ECO:0000313" key="4">
    <source>
        <dbReference type="Proteomes" id="UP000054843"/>
    </source>
</evidence>
<sequence>MLINLAQVMIIIYLSKAARNWTHVTGCLPMQLRHVREHLGAKFFPKLPTKTTAPQTLAAWRKYLFVIFLILILSCFTFYVNELLMLCFLFVILLFVFLFTLEIAEGMMFKVENENGFEIIDAYSSA</sequence>
<organism evidence="3 4">
    <name type="scientific">Trichinella papuae</name>
    <dbReference type="NCBI Taxonomy" id="268474"/>
    <lineage>
        <taxon>Eukaryota</taxon>
        <taxon>Metazoa</taxon>
        <taxon>Ecdysozoa</taxon>
        <taxon>Nematoda</taxon>
        <taxon>Enoplea</taxon>
        <taxon>Dorylaimia</taxon>
        <taxon>Trichinellida</taxon>
        <taxon>Trichinellidae</taxon>
        <taxon>Trichinella</taxon>
    </lineage>
</organism>
<dbReference type="OrthoDB" id="10307059at2759"/>
<proteinExistence type="predicted"/>